<comment type="catalytic activity">
    <reaction evidence="8">
        <text>dihydrourocanate + A = urocanate + AH2</text>
        <dbReference type="Rhea" id="RHEA:36059"/>
        <dbReference type="ChEBI" id="CHEBI:13193"/>
        <dbReference type="ChEBI" id="CHEBI:17499"/>
        <dbReference type="ChEBI" id="CHEBI:27247"/>
        <dbReference type="ChEBI" id="CHEBI:72991"/>
        <dbReference type="EC" id="1.3.99.33"/>
    </reaction>
</comment>
<dbReference type="RefSeq" id="WP_276646471.1">
    <property type="nucleotide sequence ID" value="NZ_JAAZCD010000180.1"/>
</dbReference>
<dbReference type="Gene3D" id="3.90.1010.20">
    <property type="match status" value="1"/>
</dbReference>
<dbReference type="InterPro" id="IPR050315">
    <property type="entry name" value="FAD-oxidoreductase_2"/>
</dbReference>
<evidence type="ECO:0000256" key="3">
    <source>
        <dbReference type="ARBA" id="ARBA00013137"/>
    </source>
</evidence>
<keyword evidence="7" id="KW-0560">Oxidoreductase</keyword>
<feature type="domain" description="FMN-binding" evidence="11">
    <location>
        <begin position="57"/>
        <end position="131"/>
    </location>
</feature>
<keyword evidence="5" id="KW-0285">Flavoprotein</keyword>
<evidence type="ECO:0000256" key="6">
    <source>
        <dbReference type="ARBA" id="ARBA00022827"/>
    </source>
</evidence>
<evidence type="ECO:0000259" key="11">
    <source>
        <dbReference type="SMART" id="SM00900"/>
    </source>
</evidence>
<dbReference type="InterPro" id="IPR007329">
    <property type="entry name" value="FMN-bd"/>
</dbReference>
<dbReference type="PANTHER" id="PTHR43400:SF10">
    <property type="entry name" value="3-OXOSTEROID 1-DEHYDROGENASE"/>
    <property type="match status" value="1"/>
</dbReference>
<dbReference type="GO" id="GO:0010181">
    <property type="term" value="F:FMN binding"/>
    <property type="evidence" value="ECO:0007669"/>
    <property type="project" value="InterPro"/>
</dbReference>
<evidence type="ECO:0000256" key="7">
    <source>
        <dbReference type="ARBA" id="ARBA00023002"/>
    </source>
</evidence>
<evidence type="ECO:0000256" key="2">
    <source>
        <dbReference type="ARBA" id="ARBA00001974"/>
    </source>
</evidence>
<sequence length="622" mass="65979">MKKHRILLWLLVLALLFTACAQEAKDDATEAPATEAEVPATETEGAGEGSFSGTAKGFGGDVQVTLTIEDKKIVEAVAEGEAETPDIGGKALEQMAADMVTYNTVEVDTFTGATGTSDAVLAAAKQALDASGLALADLVKVDVTEEEVQTEYETDIVVIGAGGAGLTAARAAQEKGIKNIIVLEKMPYVGGASAQAGGFVGGGSKLQEELGMTGDSPELIYEDIMRGGENTNNPELVRFMAENMGGTLDWLIDDMNVPITQRYPSDFPEHTVQRFFIVDGGSSQLTQTLADGFEEAGGTLLLETKATEFIMDGDAVAGVMAEDKDGNAITVHAKKTILATGGFGNNLDMLTDDISNAVFYGVSSSTGDGHQMAEAIGAKMVLMEYAKLYPQGISMDGTNAGRADPTSCLTTTNNTGAIYVNMEGERVVDENLDFVSIKKATIPQTDQVIFLLMDQTAFDMWSELVNEYPSPAGRITYEEQEEWFAKDGGRPVFTRGTLEEAANEAGIDAAAVAETVAHWNEMVAAGEDTQFGREELFALDTDSQFYFVEQRLRFATTLGGLDVNTNMEVKNTADELIPNLYAAGEVTGGANGNEAMPGCMLGWSVNSGRYAGYNAADAILAE</sequence>
<evidence type="ECO:0000256" key="1">
    <source>
        <dbReference type="ARBA" id="ARBA00001917"/>
    </source>
</evidence>
<keyword evidence="6" id="KW-0274">FAD</keyword>
<dbReference type="GO" id="GO:0008202">
    <property type="term" value="P:steroid metabolic process"/>
    <property type="evidence" value="ECO:0007669"/>
    <property type="project" value="UniProtKB-ARBA"/>
</dbReference>
<evidence type="ECO:0000256" key="10">
    <source>
        <dbReference type="SAM" id="SignalP"/>
    </source>
</evidence>
<organism evidence="12 13">
    <name type="scientific">Trichococcus flocculiformis</name>
    <dbReference type="NCBI Taxonomy" id="82803"/>
    <lineage>
        <taxon>Bacteria</taxon>
        <taxon>Bacillati</taxon>
        <taxon>Bacillota</taxon>
        <taxon>Bacilli</taxon>
        <taxon>Lactobacillales</taxon>
        <taxon>Carnobacteriaceae</taxon>
        <taxon>Trichococcus</taxon>
    </lineage>
</organism>
<feature type="region of interest" description="Disordered" evidence="9">
    <location>
        <begin position="28"/>
        <end position="55"/>
    </location>
</feature>
<feature type="compositionally biased region" description="Low complexity" evidence="9">
    <location>
        <begin position="30"/>
        <end position="44"/>
    </location>
</feature>
<dbReference type="PRINTS" id="PR00368">
    <property type="entry name" value="FADPNR"/>
</dbReference>
<dbReference type="EMBL" id="JAAZCD010000180">
    <property type="protein sequence ID" value="NLD32181.1"/>
    <property type="molecule type" value="Genomic_DNA"/>
</dbReference>
<dbReference type="EC" id="1.3.99.33" evidence="3"/>
<feature type="compositionally biased region" description="Gly residues" evidence="9">
    <location>
        <begin position="46"/>
        <end position="55"/>
    </location>
</feature>
<feature type="chain" id="PRO_5032408916" description="Urocanate reductase" evidence="10">
    <location>
        <begin position="22"/>
        <end position="622"/>
    </location>
</feature>
<dbReference type="Gene3D" id="3.90.700.10">
    <property type="entry name" value="Succinate dehydrogenase/fumarate reductase flavoprotein, catalytic domain"/>
    <property type="match status" value="1"/>
</dbReference>
<dbReference type="Pfam" id="PF04205">
    <property type="entry name" value="FMN_bind"/>
    <property type="match status" value="1"/>
</dbReference>
<dbReference type="SUPFAM" id="SSF51905">
    <property type="entry name" value="FAD/NAD(P)-binding domain"/>
    <property type="match status" value="1"/>
</dbReference>
<dbReference type="Pfam" id="PF00890">
    <property type="entry name" value="FAD_binding_2"/>
    <property type="match status" value="1"/>
</dbReference>
<dbReference type="InterPro" id="IPR003953">
    <property type="entry name" value="FAD-dep_OxRdtase_2_FAD-bd"/>
</dbReference>
<dbReference type="AlphaFoldDB" id="A0A847D4D2"/>
<reference evidence="12 13" key="1">
    <citation type="journal article" date="2020" name="Biotechnol. Biofuels">
        <title>New insights from the biogas microbiome by comprehensive genome-resolved metagenomics of nearly 1600 species originating from multiple anaerobic digesters.</title>
        <authorList>
            <person name="Campanaro S."/>
            <person name="Treu L."/>
            <person name="Rodriguez-R L.M."/>
            <person name="Kovalovszki A."/>
            <person name="Ziels R.M."/>
            <person name="Maus I."/>
            <person name="Zhu X."/>
            <person name="Kougias P.G."/>
            <person name="Basile A."/>
            <person name="Luo G."/>
            <person name="Schluter A."/>
            <person name="Konstantinidis K.T."/>
            <person name="Angelidaki I."/>
        </authorList>
    </citation>
    <scope>NUCLEOTIDE SEQUENCE [LARGE SCALE GENOMIC DNA]</scope>
    <source>
        <strain evidence="12">AS07pgkLD_105</strain>
    </source>
</reference>
<comment type="caution">
    <text evidence="12">The sequence shown here is derived from an EMBL/GenBank/DDBJ whole genome shotgun (WGS) entry which is preliminary data.</text>
</comment>
<dbReference type="PANTHER" id="PTHR43400">
    <property type="entry name" value="FUMARATE REDUCTASE"/>
    <property type="match status" value="1"/>
</dbReference>
<protein>
    <recommendedName>
        <fullName evidence="4">Urocanate reductase</fullName>
        <ecNumber evidence="3">1.3.99.33</ecNumber>
    </recommendedName>
</protein>
<keyword evidence="10" id="KW-0732">Signal</keyword>
<dbReference type="SMART" id="SM00900">
    <property type="entry name" value="FMN_bind"/>
    <property type="match status" value="1"/>
</dbReference>
<evidence type="ECO:0000256" key="5">
    <source>
        <dbReference type="ARBA" id="ARBA00022630"/>
    </source>
</evidence>
<dbReference type="InterPro" id="IPR036188">
    <property type="entry name" value="FAD/NAD-bd_sf"/>
</dbReference>
<dbReference type="PROSITE" id="PS51257">
    <property type="entry name" value="PROKAR_LIPOPROTEIN"/>
    <property type="match status" value="1"/>
</dbReference>
<dbReference type="Gene3D" id="3.50.50.60">
    <property type="entry name" value="FAD/NAD(P)-binding domain"/>
    <property type="match status" value="1"/>
</dbReference>
<evidence type="ECO:0000256" key="8">
    <source>
        <dbReference type="ARBA" id="ARBA00049922"/>
    </source>
</evidence>
<dbReference type="Proteomes" id="UP000589373">
    <property type="component" value="Unassembled WGS sequence"/>
</dbReference>
<evidence type="ECO:0000313" key="13">
    <source>
        <dbReference type="Proteomes" id="UP000589373"/>
    </source>
</evidence>
<dbReference type="InterPro" id="IPR027477">
    <property type="entry name" value="Succ_DH/fumarate_Rdtase_cat_sf"/>
</dbReference>
<proteinExistence type="predicted"/>
<dbReference type="GO" id="GO:0016020">
    <property type="term" value="C:membrane"/>
    <property type="evidence" value="ECO:0007669"/>
    <property type="project" value="InterPro"/>
</dbReference>
<comment type="cofactor">
    <cofactor evidence="1">
        <name>FMN</name>
        <dbReference type="ChEBI" id="CHEBI:58210"/>
    </cofactor>
</comment>
<dbReference type="SUPFAM" id="SSF56425">
    <property type="entry name" value="Succinate dehydrogenase/fumarate reductase flavoprotein, catalytic domain"/>
    <property type="match status" value="1"/>
</dbReference>
<name>A0A847D4D2_9LACT</name>
<feature type="signal peptide" evidence="10">
    <location>
        <begin position="1"/>
        <end position="21"/>
    </location>
</feature>
<accession>A0A847D4D2</accession>
<evidence type="ECO:0000256" key="4">
    <source>
        <dbReference type="ARBA" id="ARBA00015872"/>
    </source>
</evidence>
<evidence type="ECO:0000313" key="12">
    <source>
        <dbReference type="EMBL" id="NLD32181.1"/>
    </source>
</evidence>
<comment type="cofactor">
    <cofactor evidence="2">
        <name>FAD</name>
        <dbReference type="ChEBI" id="CHEBI:57692"/>
    </cofactor>
</comment>
<dbReference type="GO" id="GO:0033765">
    <property type="term" value="F:steroid dehydrogenase activity, acting on the CH-CH group of donors"/>
    <property type="evidence" value="ECO:0007669"/>
    <property type="project" value="UniProtKB-ARBA"/>
</dbReference>
<gene>
    <name evidence="12" type="ORF">GX662_07985</name>
</gene>
<evidence type="ECO:0000256" key="9">
    <source>
        <dbReference type="SAM" id="MobiDB-lite"/>
    </source>
</evidence>